<dbReference type="Proteomes" id="UP000596660">
    <property type="component" value="Unplaced"/>
</dbReference>
<dbReference type="Gramene" id="AUR62032006-RA">
    <property type="protein sequence ID" value="AUR62032006-RA:cds"/>
    <property type="gene ID" value="AUR62032006"/>
</dbReference>
<proteinExistence type="predicted"/>
<feature type="chain" id="PRO_5031082551" evidence="1">
    <location>
        <begin position="26"/>
        <end position="173"/>
    </location>
</feature>
<sequence length="173" mass="19283">MYLKLAVVVNLYITAIGVVVTKTEAEVSSLETIWAEGLGFMSWLTVSCPHSGTGMECIYSDPCPEVNVAKQKAAKRAVHYLVMRYNLEIIDVNYGLALEKGAACSFLKTKCYHFKEWFKIPKPVIPPLAPMKRRSSVVMDTTSSSAVRVTEPLVSSIPELETVWKRAKFAYVT</sequence>
<keyword evidence="3" id="KW-1185">Reference proteome</keyword>
<evidence type="ECO:0000313" key="3">
    <source>
        <dbReference type="Proteomes" id="UP000596660"/>
    </source>
</evidence>
<organism evidence="2 3">
    <name type="scientific">Chenopodium quinoa</name>
    <name type="common">Quinoa</name>
    <dbReference type="NCBI Taxonomy" id="63459"/>
    <lineage>
        <taxon>Eukaryota</taxon>
        <taxon>Viridiplantae</taxon>
        <taxon>Streptophyta</taxon>
        <taxon>Embryophyta</taxon>
        <taxon>Tracheophyta</taxon>
        <taxon>Spermatophyta</taxon>
        <taxon>Magnoliopsida</taxon>
        <taxon>eudicotyledons</taxon>
        <taxon>Gunneridae</taxon>
        <taxon>Pentapetalae</taxon>
        <taxon>Caryophyllales</taxon>
        <taxon>Chenopodiaceae</taxon>
        <taxon>Chenopodioideae</taxon>
        <taxon>Atripliceae</taxon>
        <taxon>Chenopodium</taxon>
    </lineage>
</organism>
<dbReference type="EnsemblPlants" id="AUR62032006-RA">
    <property type="protein sequence ID" value="AUR62032006-RA:cds"/>
    <property type="gene ID" value="AUR62032006"/>
</dbReference>
<evidence type="ECO:0000313" key="2">
    <source>
        <dbReference type="EnsemblPlants" id="AUR62032006-RA:cds"/>
    </source>
</evidence>
<keyword evidence="1" id="KW-0732">Signal</keyword>
<name>A0A803MM44_CHEQI</name>
<protein>
    <submittedName>
        <fullName evidence="2">Uncharacterized protein</fullName>
    </submittedName>
</protein>
<dbReference type="AlphaFoldDB" id="A0A803MM44"/>
<evidence type="ECO:0000256" key="1">
    <source>
        <dbReference type="SAM" id="SignalP"/>
    </source>
</evidence>
<reference evidence="2" key="1">
    <citation type="journal article" date="2017" name="Nature">
        <title>The genome of Chenopodium quinoa.</title>
        <authorList>
            <person name="Jarvis D.E."/>
            <person name="Ho Y.S."/>
            <person name="Lightfoot D.J."/>
            <person name="Schmoeckel S.M."/>
            <person name="Li B."/>
            <person name="Borm T.J.A."/>
            <person name="Ohyanagi H."/>
            <person name="Mineta K."/>
            <person name="Michell C.T."/>
            <person name="Saber N."/>
            <person name="Kharbatia N.M."/>
            <person name="Rupper R.R."/>
            <person name="Sharp A.R."/>
            <person name="Dally N."/>
            <person name="Boughton B.A."/>
            <person name="Woo Y.H."/>
            <person name="Gao G."/>
            <person name="Schijlen E.G.W.M."/>
            <person name="Guo X."/>
            <person name="Momin A.A."/>
            <person name="Negrao S."/>
            <person name="Al-Babili S."/>
            <person name="Gehring C."/>
            <person name="Roessner U."/>
            <person name="Jung C."/>
            <person name="Murphy K."/>
            <person name="Arold S.T."/>
            <person name="Gojobori T."/>
            <person name="van der Linden C.G."/>
            <person name="van Loo E.N."/>
            <person name="Jellen E.N."/>
            <person name="Maughan P.J."/>
            <person name="Tester M."/>
        </authorList>
    </citation>
    <scope>NUCLEOTIDE SEQUENCE [LARGE SCALE GENOMIC DNA]</scope>
    <source>
        <strain evidence="2">cv. PI 614886</strain>
    </source>
</reference>
<accession>A0A803MM44</accession>
<feature type="signal peptide" evidence="1">
    <location>
        <begin position="1"/>
        <end position="25"/>
    </location>
</feature>
<reference evidence="2" key="2">
    <citation type="submission" date="2021-03" db="UniProtKB">
        <authorList>
            <consortium name="EnsemblPlants"/>
        </authorList>
    </citation>
    <scope>IDENTIFICATION</scope>
</reference>